<dbReference type="PANTHER" id="PTHR33990">
    <property type="entry name" value="PROTEIN YJDN-RELATED"/>
    <property type="match status" value="1"/>
</dbReference>
<evidence type="ECO:0000313" key="2">
    <source>
        <dbReference type="EMBL" id="AFI84037.1"/>
    </source>
</evidence>
<dbReference type="PATRIC" id="fig|754476.3.peg.1183"/>
<dbReference type="PIRSF" id="PIRSF021700">
    <property type="entry name" value="3_dmu_93_MTrfase"/>
    <property type="match status" value="1"/>
</dbReference>
<protein>
    <submittedName>
        <fullName evidence="2">3-demethylubiquinone-9 3-methyltransferase</fullName>
    </submittedName>
</protein>
<dbReference type="EMBL" id="CP003390">
    <property type="protein sequence ID" value="AFI84037.1"/>
    <property type="molecule type" value="Genomic_DNA"/>
</dbReference>
<dbReference type="HOGENOM" id="CLU_046006_22_1_6"/>
<sequence>MTQKLQTCLWFNSNAEPAVNFYLSVFGGHEIDRLYYNNAGPGPEGSVLSITFEIYGQQLIALNGGTDVAFNHAMSLLVRCENQTEIDLLWDKLLVNGGRTLQCGWVQDQFGVCWQIVPNMLDKMLQDKQRAPAVMTALLSMNKLNIPQLEAAYQNSR</sequence>
<dbReference type="Pfam" id="PF06983">
    <property type="entry name" value="3-dmu-9_3-mt"/>
    <property type="match status" value="1"/>
</dbReference>
<dbReference type="STRING" id="754476.Q7A_1199"/>
<gene>
    <name evidence="2" type="ordered locus">Q7A_1199</name>
</gene>
<dbReference type="RefSeq" id="WP_014706411.1">
    <property type="nucleotide sequence ID" value="NC_017857.3"/>
</dbReference>
<keyword evidence="3" id="KW-1185">Reference proteome</keyword>
<name>I1XI18_METNJ</name>
<dbReference type="KEGG" id="mej:Q7A_1199"/>
<accession>I1XI18</accession>
<dbReference type="OrthoDB" id="5293819at2"/>
<dbReference type="SUPFAM" id="SSF54593">
    <property type="entry name" value="Glyoxalase/Bleomycin resistance protein/Dihydroxybiphenyl dioxygenase"/>
    <property type="match status" value="1"/>
</dbReference>
<reference evidence="2 3" key="1">
    <citation type="journal article" date="2012" name="J. Bacteriol.">
        <title>Complete genome sequences of Methylophaga sp. strain JAM1 and Methylophaga sp. strain JAM7.</title>
        <authorList>
            <person name="Villeneuve C."/>
            <person name="Martineau C."/>
            <person name="Mauffrey F."/>
            <person name="Villemur R."/>
        </authorList>
    </citation>
    <scope>NUCLEOTIDE SEQUENCE [LARGE SCALE GENOMIC DNA]</scope>
    <source>
        <strain evidence="2 3">JAM1</strain>
    </source>
</reference>
<proteinExistence type="predicted"/>
<feature type="domain" description="PhnB-like" evidence="1">
    <location>
        <begin position="3"/>
        <end position="117"/>
    </location>
</feature>
<evidence type="ECO:0000259" key="1">
    <source>
        <dbReference type="Pfam" id="PF06983"/>
    </source>
</evidence>
<dbReference type="eggNOG" id="COG3865">
    <property type="taxonomic scope" value="Bacteria"/>
</dbReference>
<dbReference type="AlphaFoldDB" id="I1XI18"/>
<dbReference type="InterPro" id="IPR009725">
    <property type="entry name" value="3_dmu_93_MTrfase"/>
</dbReference>
<organism evidence="2 3">
    <name type="scientific">Methylophaga nitratireducenticrescens</name>
    <dbReference type="NCBI Taxonomy" id="754476"/>
    <lineage>
        <taxon>Bacteria</taxon>
        <taxon>Pseudomonadati</taxon>
        <taxon>Pseudomonadota</taxon>
        <taxon>Gammaproteobacteria</taxon>
        <taxon>Thiotrichales</taxon>
        <taxon>Piscirickettsiaceae</taxon>
        <taxon>Methylophaga</taxon>
    </lineage>
</organism>
<dbReference type="CDD" id="cd06588">
    <property type="entry name" value="PhnB_like"/>
    <property type="match status" value="1"/>
</dbReference>
<reference evidence="2 3" key="2">
    <citation type="journal article" date="2013" name="Int. J. Syst. Evol. Microbiol.">
        <title>Methylophaga nitratireducenticrescens sp. nov. and Methylophaga frappieri sp. nov., isolated from the biofilm of the methanol-fed denitrification system treating the seawater at the Montreal Biodome.</title>
        <authorList>
            <person name="Villeneuve C."/>
            <person name="Martineau C."/>
            <person name="Mauffrey F."/>
            <person name="Villemur R."/>
        </authorList>
    </citation>
    <scope>NUCLEOTIDE SEQUENCE [LARGE SCALE GENOMIC DNA]</scope>
    <source>
        <strain evidence="2 3">JAM1</strain>
    </source>
</reference>
<dbReference type="InterPro" id="IPR028973">
    <property type="entry name" value="PhnB-like"/>
</dbReference>
<dbReference type="Proteomes" id="UP000009144">
    <property type="component" value="Chromosome"/>
</dbReference>
<dbReference type="InterPro" id="IPR029068">
    <property type="entry name" value="Glyas_Bleomycin-R_OHBP_Dase"/>
</dbReference>
<evidence type="ECO:0000313" key="3">
    <source>
        <dbReference type="Proteomes" id="UP000009144"/>
    </source>
</evidence>
<dbReference type="Gene3D" id="3.10.180.10">
    <property type="entry name" value="2,3-Dihydroxybiphenyl 1,2-Dioxygenase, domain 1"/>
    <property type="match status" value="1"/>
</dbReference>